<feature type="signal peptide" evidence="3">
    <location>
        <begin position="1"/>
        <end position="27"/>
    </location>
</feature>
<evidence type="ECO:0000256" key="2">
    <source>
        <dbReference type="SAM" id="Phobius"/>
    </source>
</evidence>
<keyword evidence="2" id="KW-1133">Transmembrane helix</keyword>
<feature type="compositionally biased region" description="Polar residues" evidence="1">
    <location>
        <begin position="392"/>
        <end position="424"/>
    </location>
</feature>
<dbReference type="Gene3D" id="2.60.120.200">
    <property type="match status" value="1"/>
</dbReference>
<reference evidence="5 6" key="1">
    <citation type="submission" date="2024-02" db="EMBL/GenBank/DDBJ databases">
        <title>Chromosome-scale genome assembly of the rough periwinkle Littorina saxatilis.</title>
        <authorList>
            <person name="De Jode A."/>
            <person name="Faria R."/>
            <person name="Formenti G."/>
            <person name="Sims Y."/>
            <person name="Smith T.P."/>
            <person name="Tracey A."/>
            <person name="Wood J.M.D."/>
            <person name="Zagrodzka Z.B."/>
            <person name="Johannesson K."/>
            <person name="Butlin R.K."/>
            <person name="Leder E.H."/>
        </authorList>
    </citation>
    <scope>NUCLEOTIDE SEQUENCE [LARGE SCALE GENOMIC DNA]</scope>
    <source>
        <strain evidence="5">Snail1</strain>
        <tissue evidence="5">Muscle</tissue>
    </source>
</reference>
<dbReference type="Proteomes" id="UP001374579">
    <property type="component" value="Unassembled WGS sequence"/>
</dbReference>
<dbReference type="InterPro" id="IPR000998">
    <property type="entry name" value="MAM_dom"/>
</dbReference>
<keyword evidence="2" id="KW-0812">Transmembrane</keyword>
<feature type="domain" description="MAM" evidence="4">
    <location>
        <begin position="40"/>
        <end position="200"/>
    </location>
</feature>
<feature type="compositionally biased region" description="Polar residues" evidence="1">
    <location>
        <begin position="349"/>
        <end position="374"/>
    </location>
</feature>
<dbReference type="SUPFAM" id="SSF49899">
    <property type="entry name" value="Concanavalin A-like lectins/glucanases"/>
    <property type="match status" value="1"/>
</dbReference>
<keyword evidence="2" id="KW-0472">Membrane</keyword>
<feature type="region of interest" description="Disordered" evidence="1">
    <location>
        <begin position="205"/>
        <end position="231"/>
    </location>
</feature>
<protein>
    <recommendedName>
        <fullName evidence="4">MAM domain-containing protein</fullName>
    </recommendedName>
</protein>
<name>A0AAN9B819_9CAEN</name>
<dbReference type="AlphaFoldDB" id="A0AAN9B819"/>
<keyword evidence="6" id="KW-1185">Reference proteome</keyword>
<accession>A0AAN9B819</accession>
<feature type="region of interest" description="Disordered" evidence="1">
    <location>
        <begin position="392"/>
        <end position="445"/>
    </location>
</feature>
<feature type="region of interest" description="Disordered" evidence="1">
    <location>
        <begin position="300"/>
        <end position="375"/>
    </location>
</feature>
<feature type="compositionally biased region" description="Polar residues" evidence="1">
    <location>
        <begin position="205"/>
        <end position="214"/>
    </location>
</feature>
<dbReference type="InterPro" id="IPR013320">
    <property type="entry name" value="ConA-like_dom_sf"/>
</dbReference>
<evidence type="ECO:0000256" key="3">
    <source>
        <dbReference type="SAM" id="SignalP"/>
    </source>
</evidence>
<keyword evidence="3" id="KW-0732">Signal</keyword>
<dbReference type="SMART" id="SM00137">
    <property type="entry name" value="MAM"/>
    <property type="match status" value="1"/>
</dbReference>
<feature type="chain" id="PRO_5042918432" description="MAM domain-containing protein" evidence="3">
    <location>
        <begin position="28"/>
        <end position="477"/>
    </location>
</feature>
<sequence length="477" mass="52171">MVTKNLVFAHRLVSLVVILVALSLGQGLHGCGSQDEKSNYDKASCDFQSESFCELAGVENLDDYKLRWTIGHNHLQNNFYAYLNVGGYNAGVKGVFASPWLQPQPGYSCTLEFGYYLQMSDGCRLSLFQFRGSSTSNTCTLLWNSTAASNFSSSILTEVDCSEEPHMMVFKGERISNESGACGSLYNEIGVDDIVYHVQALASSSTPSGNTTNASFTCKPTPSPSSPPAETATTVSFIADCMDTTPTTVSVTQSGTSATTISDGSLDLTLMIGISVAVIALIIVIVFVVVVIVLRRRKRKQSKDEHRSSVTGNDPLAAVPSPSELEEDKRHGSQSRASTERSDYLTPVNDINETPNDIAQNGPFESSTNQTGRSNDYEYLNRQRSAYEPYSQFTNQKDGSSPQKSPTNQRSDSSGYETVTNHNYVNAPLRPPTNRKGSYETISTERGNRNYDHLFARGRDSDGYEIPVVKVEHSART</sequence>
<comment type="caution">
    <text evidence="5">The sequence shown here is derived from an EMBL/GenBank/DDBJ whole genome shotgun (WGS) entry which is preliminary data.</text>
</comment>
<dbReference type="GO" id="GO:0016020">
    <property type="term" value="C:membrane"/>
    <property type="evidence" value="ECO:0007669"/>
    <property type="project" value="InterPro"/>
</dbReference>
<evidence type="ECO:0000259" key="4">
    <source>
        <dbReference type="SMART" id="SM00137"/>
    </source>
</evidence>
<organism evidence="5 6">
    <name type="scientific">Littorina saxatilis</name>
    <dbReference type="NCBI Taxonomy" id="31220"/>
    <lineage>
        <taxon>Eukaryota</taxon>
        <taxon>Metazoa</taxon>
        <taxon>Spiralia</taxon>
        <taxon>Lophotrochozoa</taxon>
        <taxon>Mollusca</taxon>
        <taxon>Gastropoda</taxon>
        <taxon>Caenogastropoda</taxon>
        <taxon>Littorinimorpha</taxon>
        <taxon>Littorinoidea</taxon>
        <taxon>Littorinidae</taxon>
        <taxon>Littorina</taxon>
    </lineage>
</organism>
<evidence type="ECO:0000256" key="1">
    <source>
        <dbReference type="SAM" id="MobiDB-lite"/>
    </source>
</evidence>
<evidence type="ECO:0000313" key="6">
    <source>
        <dbReference type="Proteomes" id="UP001374579"/>
    </source>
</evidence>
<feature type="transmembrane region" description="Helical" evidence="2">
    <location>
        <begin position="270"/>
        <end position="294"/>
    </location>
</feature>
<evidence type="ECO:0000313" key="5">
    <source>
        <dbReference type="EMBL" id="KAK7098995.1"/>
    </source>
</evidence>
<dbReference type="EMBL" id="JBAMIC010000012">
    <property type="protein sequence ID" value="KAK7098995.1"/>
    <property type="molecule type" value="Genomic_DNA"/>
</dbReference>
<gene>
    <name evidence="5" type="ORF">V1264_003201</name>
</gene>
<proteinExistence type="predicted"/>